<dbReference type="PANTHER" id="PTHR24210:SF7">
    <property type="entry name" value="LIM DOMAIN-CONTAINING PROTEIN PIN-2"/>
    <property type="match status" value="1"/>
</dbReference>
<evidence type="ECO:0000313" key="7">
    <source>
        <dbReference type="WBParaSite" id="Hba_06523"/>
    </source>
</evidence>
<dbReference type="GO" id="GO:0005925">
    <property type="term" value="C:focal adhesion"/>
    <property type="evidence" value="ECO:0007669"/>
    <property type="project" value="TreeGrafter"/>
</dbReference>
<dbReference type="GO" id="GO:0046872">
    <property type="term" value="F:metal ion binding"/>
    <property type="evidence" value="ECO:0007669"/>
    <property type="project" value="UniProtKB-KW"/>
</dbReference>
<reference evidence="7" key="1">
    <citation type="submission" date="2016-11" db="UniProtKB">
        <authorList>
            <consortium name="WormBaseParasite"/>
        </authorList>
    </citation>
    <scope>IDENTIFICATION</scope>
</reference>
<dbReference type="GO" id="GO:0098609">
    <property type="term" value="P:cell-cell adhesion"/>
    <property type="evidence" value="ECO:0007669"/>
    <property type="project" value="TreeGrafter"/>
</dbReference>
<dbReference type="Gene3D" id="2.10.110.10">
    <property type="entry name" value="Cysteine Rich Protein"/>
    <property type="match status" value="1"/>
</dbReference>
<evidence type="ECO:0000256" key="3">
    <source>
        <dbReference type="ARBA" id="ARBA00023038"/>
    </source>
</evidence>
<dbReference type="SMART" id="SM00132">
    <property type="entry name" value="LIM"/>
    <property type="match status" value="1"/>
</dbReference>
<dbReference type="WBParaSite" id="Hba_06523">
    <property type="protein sequence ID" value="Hba_06523"/>
    <property type="gene ID" value="Hba_06523"/>
</dbReference>
<sequence length="88" mass="10744">MNKYQIFGDYCHRCTRGLTGESVRLFSKGWCRQCYRCIACDKQLDHKDRVLEWDMRPMCKKCFYQKDFYKIVKQATKEEKNRSKVENK</sequence>
<evidence type="ECO:0000256" key="4">
    <source>
        <dbReference type="PROSITE-ProRule" id="PRU00125"/>
    </source>
</evidence>
<evidence type="ECO:0000259" key="5">
    <source>
        <dbReference type="PROSITE" id="PS50023"/>
    </source>
</evidence>
<dbReference type="PANTHER" id="PTHR24210">
    <property type="entry name" value="LIM DOMAIN-CONTAINING PROTEIN"/>
    <property type="match status" value="1"/>
</dbReference>
<dbReference type="GO" id="GO:1900026">
    <property type="term" value="P:positive regulation of substrate adhesion-dependent cell spreading"/>
    <property type="evidence" value="ECO:0007669"/>
    <property type="project" value="TreeGrafter"/>
</dbReference>
<name>A0A1I7WMZ5_HETBA</name>
<evidence type="ECO:0000256" key="2">
    <source>
        <dbReference type="ARBA" id="ARBA00022833"/>
    </source>
</evidence>
<dbReference type="PROSITE" id="PS50023">
    <property type="entry name" value="LIM_DOMAIN_2"/>
    <property type="match status" value="1"/>
</dbReference>
<dbReference type="Proteomes" id="UP000095283">
    <property type="component" value="Unplaced"/>
</dbReference>
<dbReference type="InterPro" id="IPR001781">
    <property type="entry name" value="Znf_LIM"/>
</dbReference>
<dbReference type="GO" id="GO:0005911">
    <property type="term" value="C:cell-cell junction"/>
    <property type="evidence" value="ECO:0007669"/>
    <property type="project" value="TreeGrafter"/>
</dbReference>
<dbReference type="InterPro" id="IPR017351">
    <property type="entry name" value="PINCH-1-4-like"/>
</dbReference>
<feature type="domain" description="LIM zinc-binding" evidence="5">
    <location>
        <begin position="9"/>
        <end position="69"/>
    </location>
</feature>
<dbReference type="GO" id="GO:0045216">
    <property type="term" value="P:cell-cell junction organization"/>
    <property type="evidence" value="ECO:0007669"/>
    <property type="project" value="TreeGrafter"/>
</dbReference>
<dbReference type="AlphaFoldDB" id="A0A1I7WMZ5"/>
<keyword evidence="6" id="KW-1185">Reference proteome</keyword>
<dbReference type="Pfam" id="PF00412">
    <property type="entry name" value="LIM"/>
    <property type="match status" value="1"/>
</dbReference>
<proteinExistence type="predicted"/>
<evidence type="ECO:0000313" key="6">
    <source>
        <dbReference type="Proteomes" id="UP000095283"/>
    </source>
</evidence>
<accession>A0A1I7WMZ5</accession>
<dbReference type="GO" id="GO:0005737">
    <property type="term" value="C:cytoplasm"/>
    <property type="evidence" value="ECO:0007669"/>
    <property type="project" value="TreeGrafter"/>
</dbReference>
<keyword evidence="1 4" id="KW-0479">Metal-binding</keyword>
<protein>
    <submittedName>
        <fullName evidence="7">LIM zinc-binding domain-containing protein</fullName>
    </submittedName>
</protein>
<organism evidence="6 7">
    <name type="scientific">Heterorhabditis bacteriophora</name>
    <name type="common">Entomopathogenic nematode worm</name>
    <dbReference type="NCBI Taxonomy" id="37862"/>
    <lineage>
        <taxon>Eukaryota</taxon>
        <taxon>Metazoa</taxon>
        <taxon>Ecdysozoa</taxon>
        <taxon>Nematoda</taxon>
        <taxon>Chromadorea</taxon>
        <taxon>Rhabditida</taxon>
        <taxon>Rhabditina</taxon>
        <taxon>Rhabditomorpha</taxon>
        <taxon>Strongyloidea</taxon>
        <taxon>Heterorhabditidae</taxon>
        <taxon>Heterorhabditis</taxon>
    </lineage>
</organism>
<evidence type="ECO:0000256" key="1">
    <source>
        <dbReference type="ARBA" id="ARBA00022723"/>
    </source>
</evidence>
<keyword evidence="2 4" id="KW-0862">Zinc</keyword>
<keyword evidence="3 4" id="KW-0440">LIM domain</keyword>
<dbReference type="GO" id="GO:2001046">
    <property type="term" value="P:positive regulation of integrin-mediated signaling pathway"/>
    <property type="evidence" value="ECO:0007669"/>
    <property type="project" value="TreeGrafter"/>
</dbReference>